<protein>
    <submittedName>
        <fullName evidence="3">NAD(P)-binding protein</fullName>
    </submittedName>
</protein>
<dbReference type="CDD" id="cd08267">
    <property type="entry name" value="MDR1"/>
    <property type="match status" value="1"/>
</dbReference>
<organism evidence="3">
    <name type="scientific">Dichomitus squalens</name>
    <dbReference type="NCBI Taxonomy" id="114155"/>
    <lineage>
        <taxon>Eukaryota</taxon>
        <taxon>Fungi</taxon>
        <taxon>Dikarya</taxon>
        <taxon>Basidiomycota</taxon>
        <taxon>Agaricomycotina</taxon>
        <taxon>Agaricomycetes</taxon>
        <taxon>Polyporales</taxon>
        <taxon>Polyporaceae</taxon>
        <taxon>Dichomitus</taxon>
    </lineage>
</organism>
<dbReference type="InterPro" id="IPR020843">
    <property type="entry name" value="ER"/>
</dbReference>
<evidence type="ECO:0000313" key="4">
    <source>
        <dbReference type="EMBL" id="TBU63892.1"/>
    </source>
</evidence>
<gene>
    <name evidence="4" type="ORF">BD310DRAFT_530546</name>
    <name evidence="3" type="ORF">BD311DRAFT_709710</name>
</gene>
<dbReference type="STRING" id="114155.A0A4Q9N3Y2"/>
<sequence length="362" mass="38552">MMSADQAQVATAAPAAEASSKSIPTTQKSWSVTGSGDPDKVLKFGDVPVPKQKKGEILVKVQAAALNPVGYKVLKLVPSFVARRSKAHEFDLAGVVVDANGTEFKEGDEIFGVIPVLSVFLNGYGALAQYTVLPAQRAVIRPKNVTPTQAAGFPIAGLTAYQSLFTLAKLEEGQSVFINGGSTAVGSFAIQLAKAVGARVAVSASGKNEQYVRNLGADEFFDYTKAPLHEQLIAADPNPKYHVFLEAVGTADPTLFVESEKYLAPGGVFLSVGPQGGGCLSFIWKVFLQPSWLGGTKRTWKLVSLDAKKNELEAFAKLVEEGKVKPLVDSVFSFEDTLKAYERIKTGRATGKVVVKVDPTAE</sequence>
<feature type="domain" description="Enoyl reductase (ER)" evidence="2">
    <location>
        <begin position="36"/>
        <end position="355"/>
    </location>
</feature>
<proteinExistence type="predicted"/>
<dbReference type="Proteomes" id="UP000292957">
    <property type="component" value="Unassembled WGS sequence"/>
</dbReference>
<dbReference type="SUPFAM" id="SSF51735">
    <property type="entry name" value="NAD(P)-binding Rossmann-fold domains"/>
    <property type="match status" value="1"/>
</dbReference>
<evidence type="ECO:0000256" key="1">
    <source>
        <dbReference type="SAM" id="MobiDB-lite"/>
    </source>
</evidence>
<evidence type="ECO:0000313" key="5">
    <source>
        <dbReference type="Proteomes" id="UP000292082"/>
    </source>
</evidence>
<reference evidence="3 5" key="1">
    <citation type="submission" date="2019-01" db="EMBL/GenBank/DDBJ databases">
        <title>Draft genome sequences of three monokaryotic isolates of the white-rot basidiomycete fungus Dichomitus squalens.</title>
        <authorList>
            <consortium name="DOE Joint Genome Institute"/>
            <person name="Lopez S.C."/>
            <person name="Andreopoulos B."/>
            <person name="Pangilinan J."/>
            <person name="Lipzen A."/>
            <person name="Riley R."/>
            <person name="Ahrendt S."/>
            <person name="Ng V."/>
            <person name="Barry K."/>
            <person name="Daum C."/>
            <person name="Grigoriev I.V."/>
            <person name="Hilden K.S."/>
            <person name="Makela M.R."/>
            <person name="de Vries R.P."/>
        </authorList>
    </citation>
    <scope>NUCLEOTIDE SEQUENCE [LARGE SCALE GENOMIC DNA]</scope>
    <source>
        <strain evidence="4 5">CBS 464.89</strain>
        <strain evidence="3">OM18370.1</strain>
    </source>
</reference>
<dbReference type="OMA" id="LYWQSHQ"/>
<keyword evidence="5" id="KW-1185">Reference proteome</keyword>
<feature type="region of interest" description="Disordered" evidence="1">
    <location>
        <begin position="1"/>
        <end position="34"/>
    </location>
</feature>
<dbReference type="PANTHER" id="PTHR44013:SF1">
    <property type="entry name" value="ZINC-TYPE ALCOHOL DEHYDROGENASE-LIKE PROTEIN C16A3.02C"/>
    <property type="match status" value="1"/>
</dbReference>
<dbReference type="Proteomes" id="UP000292082">
    <property type="component" value="Unassembled WGS sequence"/>
</dbReference>
<name>A0A4Q9N3Y2_9APHY</name>
<dbReference type="EMBL" id="ML143387">
    <property type="protein sequence ID" value="TBU35310.1"/>
    <property type="molecule type" value="Genomic_DNA"/>
</dbReference>
<evidence type="ECO:0000313" key="3">
    <source>
        <dbReference type="EMBL" id="TBU35310.1"/>
    </source>
</evidence>
<feature type="compositionally biased region" description="Polar residues" evidence="1">
    <location>
        <begin position="23"/>
        <end position="34"/>
    </location>
</feature>
<dbReference type="OrthoDB" id="3509362at2759"/>
<accession>A0A4Q9N3Y2</accession>
<dbReference type="InterPro" id="IPR013154">
    <property type="entry name" value="ADH-like_N"/>
</dbReference>
<dbReference type="AlphaFoldDB" id="A0A4Q9N3Y2"/>
<evidence type="ECO:0000259" key="2">
    <source>
        <dbReference type="SMART" id="SM00829"/>
    </source>
</evidence>
<dbReference type="InterPro" id="IPR036291">
    <property type="entry name" value="NAD(P)-bd_dom_sf"/>
</dbReference>
<dbReference type="EMBL" id="ML145088">
    <property type="protein sequence ID" value="TBU63892.1"/>
    <property type="molecule type" value="Genomic_DNA"/>
</dbReference>
<dbReference type="InterPro" id="IPR011032">
    <property type="entry name" value="GroES-like_sf"/>
</dbReference>
<dbReference type="SUPFAM" id="SSF50129">
    <property type="entry name" value="GroES-like"/>
    <property type="match status" value="1"/>
</dbReference>
<dbReference type="Gene3D" id="3.90.180.10">
    <property type="entry name" value="Medium-chain alcohol dehydrogenases, catalytic domain"/>
    <property type="match status" value="1"/>
</dbReference>
<feature type="compositionally biased region" description="Low complexity" evidence="1">
    <location>
        <begin position="1"/>
        <end position="22"/>
    </location>
</feature>
<dbReference type="Pfam" id="PF08240">
    <property type="entry name" value="ADH_N"/>
    <property type="match status" value="1"/>
</dbReference>
<dbReference type="Gene3D" id="3.40.50.720">
    <property type="entry name" value="NAD(P)-binding Rossmann-like Domain"/>
    <property type="match status" value="1"/>
</dbReference>
<dbReference type="PANTHER" id="PTHR44013">
    <property type="entry name" value="ZINC-TYPE ALCOHOL DEHYDROGENASE-LIKE PROTEIN C16A3.02C"/>
    <property type="match status" value="1"/>
</dbReference>
<dbReference type="SMART" id="SM00829">
    <property type="entry name" value="PKS_ER"/>
    <property type="match status" value="1"/>
</dbReference>
<dbReference type="Pfam" id="PF13602">
    <property type="entry name" value="ADH_zinc_N_2"/>
    <property type="match status" value="1"/>
</dbReference>
<dbReference type="InterPro" id="IPR052733">
    <property type="entry name" value="Chloroplast_QOR"/>
</dbReference>
<dbReference type="GO" id="GO:0016491">
    <property type="term" value="F:oxidoreductase activity"/>
    <property type="evidence" value="ECO:0007669"/>
    <property type="project" value="InterPro"/>
</dbReference>